<dbReference type="PROSITE" id="PS51819">
    <property type="entry name" value="VOC"/>
    <property type="match status" value="1"/>
</dbReference>
<dbReference type="PANTHER" id="PTHR21366">
    <property type="entry name" value="GLYOXALASE FAMILY PROTEIN"/>
    <property type="match status" value="1"/>
</dbReference>
<name>A0ABT0PXN7_9RHOB</name>
<dbReference type="PANTHER" id="PTHR21366:SF22">
    <property type="entry name" value="VOC DOMAIN-CONTAINING PROTEIN"/>
    <property type="match status" value="1"/>
</dbReference>
<evidence type="ECO:0000313" key="3">
    <source>
        <dbReference type="Proteomes" id="UP001203880"/>
    </source>
</evidence>
<organism evidence="2 3">
    <name type="scientific">Ruegeria spongiae</name>
    <dbReference type="NCBI Taxonomy" id="2942209"/>
    <lineage>
        <taxon>Bacteria</taxon>
        <taxon>Pseudomonadati</taxon>
        <taxon>Pseudomonadota</taxon>
        <taxon>Alphaproteobacteria</taxon>
        <taxon>Rhodobacterales</taxon>
        <taxon>Roseobacteraceae</taxon>
        <taxon>Ruegeria</taxon>
    </lineage>
</organism>
<reference evidence="2" key="1">
    <citation type="submission" date="2022-05" db="EMBL/GenBank/DDBJ databases">
        <authorList>
            <person name="Park J.-S."/>
        </authorList>
    </citation>
    <scope>NUCLEOTIDE SEQUENCE</scope>
    <source>
        <strain evidence="2">2012CJ41-6</strain>
    </source>
</reference>
<keyword evidence="3" id="KW-1185">Reference proteome</keyword>
<accession>A0ABT0PXN7</accession>
<proteinExistence type="predicted"/>
<dbReference type="Gene3D" id="3.10.180.10">
    <property type="entry name" value="2,3-Dihydroxybiphenyl 1,2-Dioxygenase, domain 1"/>
    <property type="match status" value="1"/>
</dbReference>
<dbReference type="EMBL" id="JAMFMB010000001">
    <property type="protein sequence ID" value="MCL6281927.1"/>
    <property type="molecule type" value="Genomic_DNA"/>
</dbReference>
<dbReference type="RefSeq" id="WP_249705828.1">
    <property type="nucleotide sequence ID" value="NZ_JAMFMB010000001.1"/>
</dbReference>
<dbReference type="Proteomes" id="UP001203880">
    <property type="component" value="Unassembled WGS sequence"/>
</dbReference>
<protein>
    <submittedName>
        <fullName evidence="2">VOC family protein</fullName>
    </submittedName>
</protein>
<comment type="caution">
    <text evidence="2">The sequence shown here is derived from an EMBL/GenBank/DDBJ whole genome shotgun (WGS) entry which is preliminary data.</text>
</comment>
<dbReference type="InterPro" id="IPR050383">
    <property type="entry name" value="GlyoxalaseI/FosfomycinResist"/>
</dbReference>
<dbReference type="InterPro" id="IPR004360">
    <property type="entry name" value="Glyas_Fos-R_dOase_dom"/>
</dbReference>
<evidence type="ECO:0000313" key="2">
    <source>
        <dbReference type="EMBL" id="MCL6281927.1"/>
    </source>
</evidence>
<dbReference type="Pfam" id="PF00903">
    <property type="entry name" value="Glyoxalase"/>
    <property type="match status" value="1"/>
</dbReference>
<dbReference type="SUPFAM" id="SSF54593">
    <property type="entry name" value="Glyoxalase/Bleomycin resistance protein/Dihydroxybiphenyl dioxygenase"/>
    <property type="match status" value="1"/>
</dbReference>
<gene>
    <name evidence="2" type="ORF">M3P21_00135</name>
</gene>
<sequence>MTDRLPPAPAPSAILEATLYAEDLDLAEAFYGRLLGLDCIQRIGKRHVFYRVGPAVLLIFNPHQTVLPPNNPRLPVPAHGAHGHGHVCFTMDRDAIEKMQTRLSAANVTIDTKFDWPNGARSLYVRDPAGNSVEFSEDWLWGDPG</sequence>
<dbReference type="InterPro" id="IPR037523">
    <property type="entry name" value="VOC_core"/>
</dbReference>
<dbReference type="InterPro" id="IPR029068">
    <property type="entry name" value="Glyas_Bleomycin-R_OHBP_Dase"/>
</dbReference>
<evidence type="ECO:0000259" key="1">
    <source>
        <dbReference type="PROSITE" id="PS51819"/>
    </source>
</evidence>
<feature type="domain" description="VOC" evidence="1">
    <location>
        <begin position="13"/>
        <end position="138"/>
    </location>
</feature>